<evidence type="ECO:0000256" key="1">
    <source>
        <dbReference type="ARBA" id="ARBA00004167"/>
    </source>
</evidence>
<keyword evidence="8" id="KW-1185">Reference proteome</keyword>
<evidence type="ECO:0000256" key="6">
    <source>
        <dbReference type="SAM" id="Phobius"/>
    </source>
</evidence>
<dbReference type="STRING" id="318161.Sden_3606"/>
<name>Q12I45_SHEDO</name>
<dbReference type="PANTHER" id="PTHR34478:SF2">
    <property type="entry name" value="MEMBRANE PROTEIN"/>
    <property type="match status" value="1"/>
</dbReference>
<dbReference type="AlphaFoldDB" id="Q12I45"/>
<dbReference type="SUPFAM" id="SSF140478">
    <property type="entry name" value="LemA-like"/>
    <property type="match status" value="1"/>
</dbReference>
<dbReference type="RefSeq" id="WP_011498020.1">
    <property type="nucleotide sequence ID" value="NC_007954.1"/>
</dbReference>
<keyword evidence="5 6" id="KW-0472">Membrane</keyword>
<feature type="transmembrane region" description="Helical" evidence="6">
    <location>
        <begin position="6"/>
        <end position="23"/>
    </location>
</feature>
<gene>
    <name evidence="7" type="ordered locus">Sden_3606</name>
</gene>
<evidence type="ECO:0000256" key="5">
    <source>
        <dbReference type="ARBA" id="ARBA00023136"/>
    </source>
</evidence>
<keyword evidence="4 6" id="KW-1133">Transmembrane helix</keyword>
<dbReference type="InterPro" id="IPR023353">
    <property type="entry name" value="LemA-like_dom_sf"/>
</dbReference>
<evidence type="ECO:0000313" key="8">
    <source>
        <dbReference type="Proteomes" id="UP000001982"/>
    </source>
</evidence>
<dbReference type="EMBL" id="CP000302">
    <property type="protein sequence ID" value="ABE56881.1"/>
    <property type="molecule type" value="Genomic_DNA"/>
</dbReference>
<dbReference type="PANTHER" id="PTHR34478">
    <property type="entry name" value="PROTEIN LEMA"/>
    <property type="match status" value="1"/>
</dbReference>
<dbReference type="Proteomes" id="UP000001982">
    <property type="component" value="Chromosome"/>
</dbReference>
<organism evidence="7 8">
    <name type="scientific">Shewanella denitrificans (strain OS217 / ATCC BAA-1090 / DSM 15013)</name>
    <dbReference type="NCBI Taxonomy" id="318161"/>
    <lineage>
        <taxon>Bacteria</taxon>
        <taxon>Pseudomonadati</taxon>
        <taxon>Pseudomonadota</taxon>
        <taxon>Gammaproteobacteria</taxon>
        <taxon>Alteromonadales</taxon>
        <taxon>Shewanellaceae</taxon>
        <taxon>Shewanella</taxon>
    </lineage>
</organism>
<protein>
    <submittedName>
        <fullName evidence="7">LemA protein</fullName>
    </submittedName>
</protein>
<evidence type="ECO:0000256" key="2">
    <source>
        <dbReference type="ARBA" id="ARBA00008854"/>
    </source>
</evidence>
<comment type="similarity">
    <text evidence="2">Belongs to the LemA family.</text>
</comment>
<dbReference type="Pfam" id="PF04011">
    <property type="entry name" value="LemA"/>
    <property type="match status" value="1"/>
</dbReference>
<evidence type="ECO:0000313" key="7">
    <source>
        <dbReference type="EMBL" id="ABE56881.1"/>
    </source>
</evidence>
<dbReference type="Gene3D" id="1.20.1440.20">
    <property type="entry name" value="LemA-like domain"/>
    <property type="match status" value="1"/>
</dbReference>
<accession>Q12I45</accession>
<dbReference type="DNASU" id="4020163"/>
<dbReference type="KEGG" id="sdn:Sden_3606"/>
<evidence type="ECO:0000256" key="3">
    <source>
        <dbReference type="ARBA" id="ARBA00022692"/>
    </source>
</evidence>
<reference evidence="7 8" key="1">
    <citation type="submission" date="2006-03" db="EMBL/GenBank/DDBJ databases">
        <title>Complete sequence of Shewanella denitrificans OS217.</title>
        <authorList>
            <consortium name="US DOE Joint Genome Institute"/>
            <person name="Copeland A."/>
            <person name="Lucas S."/>
            <person name="Lapidus A."/>
            <person name="Barry K."/>
            <person name="Detter J.C."/>
            <person name="Glavina del Rio T."/>
            <person name="Hammon N."/>
            <person name="Israni S."/>
            <person name="Dalin E."/>
            <person name="Tice H."/>
            <person name="Pitluck S."/>
            <person name="Brettin T."/>
            <person name="Bruce D."/>
            <person name="Han C."/>
            <person name="Tapia R."/>
            <person name="Gilna P."/>
            <person name="Kiss H."/>
            <person name="Schmutz J."/>
            <person name="Larimer F."/>
            <person name="Land M."/>
            <person name="Hauser L."/>
            <person name="Kyrpides N."/>
            <person name="Lykidis A."/>
            <person name="Richardson P."/>
        </authorList>
    </citation>
    <scope>NUCLEOTIDE SEQUENCE [LARGE SCALE GENOMIC DNA]</scope>
    <source>
        <strain evidence="8">OS217 / ATCC BAA-1090 / DSM 15013</strain>
    </source>
</reference>
<dbReference type="GO" id="GO:0016020">
    <property type="term" value="C:membrane"/>
    <property type="evidence" value="ECO:0007669"/>
    <property type="project" value="UniProtKB-SubCell"/>
</dbReference>
<dbReference type="InterPro" id="IPR007156">
    <property type="entry name" value="MamQ_LemA"/>
</dbReference>
<proteinExistence type="inferred from homology"/>
<keyword evidence="3 6" id="KW-0812">Transmembrane</keyword>
<comment type="subcellular location">
    <subcellularLocation>
        <location evidence="1">Membrane</location>
        <topology evidence="1">Single-pass membrane protein</topology>
    </subcellularLocation>
</comment>
<dbReference type="eggNOG" id="COG1704">
    <property type="taxonomic scope" value="Bacteria"/>
</dbReference>
<evidence type="ECO:0000256" key="4">
    <source>
        <dbReference type="ARBA" id="ARBA00022989"/>
    </source>
</evidence>
<dbReference type="HOGENOM" id="CLU_056714_3_0_6"/>
<sequence>MLGLVLGSSLIIILSYLWYAGLVRKRQLALEALGAIDDKLAQRTALVHEYADSLKSQRDHLQEQEALLAKLDALQASYQWQADADNIASFLESWIRVDLLLTELVDSFNHLDPNDSWLESYNELKENCLTAQRFYNHAVDELNLGVTSLPGSIVANIMQIKVMPCFKQDLASHSEG</sequence>